<dbReference type="PANTHER" id="PTHR43751">
    <property type="entry name" value="SULFATASE"/>
    <property type="match status" value="1"/>
</dbReference>
<evidence type="ECO:0000256" key="3">
    <source>
        <dbReference type="SAM" id="MobiDB-lite"/>
    </source>
</evidence>
<feature type="domain" description="Sulfatase N-terminal" evidence="4">
    <location>
        <begin position="32"/>
        <end position="306"/>
    </location>
</feature>
<accession>A0A3D8YEG1</accession>
<sequence>MIRHQFLYIVLALFCIDVQAKAKKEVGPGSPPNIILIIGDDISAEDIGIYGNKAIRTPNIDKLAKNGLKFDNLFLTASSCSPSRTSILTGRYPHNTGAAELHTPLPQHLTYFPELLKKAGYYSALAGKWHEGENSKRAYDTLLVDKGVNGAGGEKQWLSLLKARPTDKPFFFWLAPYDAHREWSANDEFKNPYKPQDVVVPPSLVDTKETRQDLAYYYNEITRIDDYIGELQAELKRQGIADNTIIIFTADNARAFPGAKTRVLDRGLRTPFVIQWPKGIQGQGESVDALVSSIDIAPTLLEVAGVESPQTVQGVSFSKLFNNPKADFRNYVFGEHNWHDYQGLERSVRSKDFLYLVNERPLLTNEGPIDANQSPSALALKKAKADGNITAYQNEIFLSPRPAEEFFDNRKDPLQARNLIADPVYNKQIAALKRVLLQWKQQTGDSSPKALTPDWYHRENATELPAKGQRGEMPGQSQNADRINHKGPF</sequence>
<dbReference type="InterPro" id="IPR052701">
    <property type="entry name" value="GAG_Ulvan_Degrading_Sulfatases"/>
</dbReference>
<evidence type="ECO:0000256" key="2">
    <source>
        <dbReference type="ARBA" id="ARBA00022801"/>
    </source>
</evidence>
<dbReference type="EMBL" id="QNUL01000004">
    <property type="protein sequence ID" value="REA62914.1"/>
    <property type="molecule type" value="Genomic_DNA"/>
</dbReference>
<dbReference type="Gene3D" id="3.40.720.10">
    <property type="entry name" value="Alkaline Phosphatase, subunit A"/>
    <property type="match status" value="1"/>
</dbReference>
<keyword evidence="6" id="KW-1185">Reference proteome</keyword>
<name>A0A3D8YEG1_9BACT</name>
<dbReference type="InterPro" id="IPR000917">
    <property type="entry name" value="Sulfatase_N"/>
</dbReference>
<dbReference type="InterPro" id="IPR017850">
    <property type="entry name" value="Alkaline_phosphatase_core_sf"/>
</dbReference>
<dbReference type="GO" id="GO:0016787">
    <property type="term" value="F:hydrolase activity"/>
    <property type="evidence" value="ECO:0007669"/>
    <property type="project" value="UniProtKB-KW"/>
</dbReference>
<evidence type="ECO:0000259" key="4">
    <source>
        <dbReference type="Pfam" id="PF00884"/>
    </source>
</evidence>
<comment type="similarity">
    <text evidence="1">Belongs to the sulfatase family.</text>
</comment>
<dbReference type="CDD" id="cd16027">
    <property type="entry name" value="SGSH"/>
    <property type="match status" value="1"/>
</dbReference>
<feature type="region of interest" description="Disordered" evidence="3">
    <location>
        <begin position="442"/>
        <end position="489"/>
    </location>
</feature>
<protein>
    <submittedName>
        <fullName evidence="5">Heparan N-sulfatase</fullName>
    </submittedName>
</protein>
<evidence type="ECO:0000256" key="1">
    <source>
        <dbReference type="ARBA" id="ARBA00008779"/>
    </source>
</evidence>
<dbReference type="PROSITE" id="PS00149">
    <property type="entry name" value="SULFATASE_2"/>
    <property type="match status" value="1"/>
</dbReference>
<dbReference type="PANTHER" id="PTHR43751:SF1">
    <property type="entry name" value="SULFATASE ATSG-RELATED"/>
    <property type="match status" value="1"/>
</dbReference>
<dbReference type="Pfam" id="PF00884">
    <property type="entry name" value="Sulfatase"/>
    <property type="match status" value="1"/>
</dbReference>
<dbReference type="PROSITE" id="PS00523">
    <property type="entry name" value="SULFATASE_1"/>
    <property type="match status" value="1"/>
</dbReference>
<gene>
    <name evidence="5" type="ORF">DSL64_08360</name>
</gene>
<dbReference type="AlphaFoldDB" id="A0A3D8YEG1"/>
<proteinExistence type="inferred from homology"/>
<dbReference type="Proteomes" id="UP000256373">
    <property type="component" value="Unassembled WGS sequence"/>
</dbReference>
<keyword evidence="2" id="KW-0378">Hydrolase</keyword>
<dbReference type="InterPro" id="IPR024607">
    <property type="entry name" value="Sulfatase_CS"/>
</dbReference>
<dbReference type="SUPFAM" id="SSF53649">
    <property type="entry name" value="Alkaline phosphatase-like"/>
    <property type="match status" value="1"/>
</dbReference>
<evidence type="ECO:0000313" key="6">
    <source>
        <dbReference type="Proteomes" id="UP000256373"/>
    </source>
</evidence>
<organism evidence="5 6">
    <name type="scientific">Dyadobacter luteus</name>
    <dbReference type="NCBI Taxonomy" id="2259619"/>
    <lineage>
        <taxon>Bacteria</taxon>
        <taxon>Pseudomonadati</taxon>
        <taxon>Bacteroidota</taxon>
        <taxon>Cytophagia</taxon>
        <taxon>Cytophagales</taxon>
        <taxon>Spirosomataceae</taxon>
        <taxon>Dyadobacter</taxon>
    </lineage>
</organism>
<reference evidence="5 6" key="1">
    <citation type="submission" date="2018-07" db="EMBL/GenBank/DDBJ databases">
        <title>Dyadobacter roseus sp. nov., isolated from rose rhizosphere soil.</title>
        <authorList>
            <person name="Chen L."/>
        </authorList>
    </citation>
    <scope>NUCLEOTIDE SEQUENCE [LARGE SCALE GENOMIC DNA]</scope>
    <source>
        <strain evidence="5 6">RS19</strain>
    </source>
</reference>
<evidence type="ECO:0000313" key="5">
    <source>
        <dbReference type="EMBL" id="REA62914.1"/>
    </source>
</evidence>
<dbReference type="OrthoDB" id="975025at2"/>
<comment type="caution">
    <text evidence="5">The sequence shown here is derived from an EMBL/GenBank/DDBJ whole genome shotgun (WGS) entry which is preliminary data.</text>
</comment>